<dbReference type="AlphaFoldDB" id="Q4S1D6"/>
<evidence type="ECO:0000313" key="9">
    <source>
        <dbReference type="EMBL" id="CAG05546.1"/>
    </source>
</evidence>
<dbReference type="InterPro" id="IPR042099">
    <property type="entry name" value="ANL_N_sf"/>
</dbReference>
<dbReference type="PANTHER" id="PTHR43107">
    <property type="entry name" value="LONG-CHAIN FATTY ACID TRANSPORT PROTEIN"/>
    <property type="match status" value="1"/>
</dbReference>
<dbReference type="GO" id="GO:0005886">
    <property type="term" value="C:plasma membrane"/>
    <property type="evidence" value="ECO:0007669"/>
    <property type="project" value="TreeGrafter"/>
</dbReference>
<protein>
    <recommendedName>
        <fullName evidence="4">Long-chain-fatty-acid--CoA ligase</fullName>
    </recommendedName>
</protein>
<proteinExistence type="inferred from homology"/>
<comment type="catalytic activity">
    <reaction evidence="5">
        <text>tetracosanoate + ATP + CoA = tetracosanoyl-CoA + AMP + diphosphate</text>
        <dbReference type="Rhea" id="RHEA:33639"/>
        <dbReference type="ChEBI" id="CHEBI:30616"/>
        <dbReference type="ChEBI" id="CHEBI:31014"/>
        <dbReference type="ChEBI" id="CHEBI:33019"/>
        <dbReference type="ChEBI" id="CHEBI:57287"/>
        <dbReference type="ChEBI" id="CHEBI:65052"/>
        <dbReference type="ChEBI" id="CHEBI:456215"/>
    </reaction>
    <physiologicalReaction direction="left-to-right" evidence="5">
        <dbReference type="Rhea" id="RHEA:33640"/>
    </physiologicalReaction>
</comment>
<reference evidence="9" key="2">
    <citation type="submission" date="2004-02" db="EMBL/GenBank/DDBJ databases">
        <authorList>
            <consortium name="Genoscope"/>
            <consortium name="Whitehead Institute Centre for Genome Research"/>
        </authorList>
    </citation>
    <scope>NUCLEOTIDE SEQUENCE</scope>
</reference>
<feature type="region of interest" description="Disordered" evidence="6">
    <location>
        <begin position="301"/>
        <end position="320"/>
    </location>
</feature>
<dbReference type="Pfam" id="PF00501">
    <property type="entry name" value="AMP-binding"/>
    <property type="match status" value="1"/>
</dbReference>
<evidence type="ECO:0000256" key="1">
    <source>
        <dbReference type="ARBA" id="ARBA00006432"/>
    </source>
</evidence>
<comment type="similarity">
    <text evidence="1">Belongs to the ATP-dependent AMP-binding enzyme family.</text>
</comment>
<dbReference type="SUPFAM" id="SSF56801">
    <property type="entry name" value="Acetyl-CoA synthetase-like"/>
    <property type="match status" value="1"/>
</dbReference>
<dbReference type="PANTHER" id="PTHR43107:SF4">
    <property type="entry name" value="LONG-CHAIN FATTY ACID TRANSPORT PROTEIN 2"/>
    <property type="match status" value="1"/>
</dbReference>
<feature type="domain" description="AMP-dependent synthetase/ligase" evidence="8">
    <location>
        <begin position="62"/>
        <end position="230"/>
    </location>
</feature>
<keyword evidence="2" id="KW-0436">Ligase</keyword>
<evidence type="ECO:0000259" key="8">
    <source>
        <dbReference type="Pfam" id="PF00501"/>
    </source>
</evidence>
<dbReference type="GO" id="GO:0005324">
    <property type="term" value="F:long-chain fatty acid transmembrane transporter activity"/>
    <property type="evidence" value="ECO:0007669"/>
    <property type="project" value="TreeGrafter"/>
</dbReference>
<feature type="compositionally biased region" description="Basic and acidic residues" evidence="6">
    <location>
        <begin position="301"/>
        <end position="313"/>
    </location>
</feature>
<evidence type="ECO:0000256" key="5">
    <source>
        <dbReference type="ARBA" id="ARBA00048666"/>
    </source>
</evidence>
<comment type="caution">
    <text evidence="9">The sequence shown here is derived from an EMBL/GenBank/DDBJ whole genome shotgun (WGS) entry which is preliminary data.</text>
</comment>
<evidence type="ECO:0000256" key="3">
    <source>
        <dbReference type="ARBA" id="ARBA00036527"/>
    </source>
</evidence>
<dbReference type="EMBL" id="CAAE01014769">
    <property type="protein sequence ID" value="CAG05546.1"/>
    <property type="molecule type" value="Genomic_DNA"/>
</dbReference>
<dbReference type="OrthoDB" id="288590at2759"/>
<dbReference type="Gene3D" id="3.40.50.12780">
    <property type="entry name" value="N-terminal domain of ligase-like"/>
    <property type="match status" value="2"/>
</dbReference>
<organism evidence="9">
    <name type="scientific">Tetraodon nigroviridis</name>
    <name type="common">Spotted green pufferfish</name>
    <name type="synonym">Chelonodon nigroviridis</name>
    <dbReference type="NCBI Taxonomy" id="99883"/>
    <lineage>
        <taxon>Eukaryota</taxon>
        <taxon>Metazoa</taxon>
        <taxon>Chordata</taxon>
        <taxon>Craniata</taxon>
        <taxon>Vertebrata</taxon>
        <taxon>Euteleostomi</taxon>
        <taxon>Actinopterygii</taxon>
        <taxon>Neopterygii</taxon>
        <taxon>Teleostei</taxon>
        <taxon>Neoteleostei</taxon>
        <taxon>Acanthomorphata</taxon>
        <taxon>Eupercaria</taxon>
        <taxon>Tetraodontiformes</taxon>
        <taxon>Tetradontoidea</taxon>
        <taxon>Tetraodontidae</taxon>
        <taxon>Tetraodon</taxon>
    </lineage>
</organism>
<comment type="catalytic activity">
    <reaction evidence="3">
        <text>a very long-chain fatty acid + ATP + CoA = a very long-chain fatty acyl-CoA + AMP + diphosphate</text>
        <dbReference type="Rhea" id="RHEA:54536"/>
        <dbReference type="ChEBI" id="CHEBI:30616"/>
        <dbReference type="ChEBI" id="CHEBI:33019"/>
        <dbReference type="ChEBI" id="CHEBI:57287"/>
        <dbReference type="ChEBI" id="CHEBI:58950"/>
        <dbReference type="ChEBI" id="CHEBI:138261"/>
        <dbReference type="ChEBI" id="CHEBI:456215"/>
    </reaction>
    <physiologicalReaction direction="left-to-right" evidence="3">
        <dbReference type="Rhea" id="RHEA:54537"/>
    </physiologicalReaction>
</comment>
<dbReference type="InterPro" id="IPR000873">
    <property type="entry name" value="AMP-dep_synth/lig_dom"/>
</dbReference>
<dbReference type="KEGG" id="tng:GSTEN00025601G001"/>
<dbReference type="GO" id="GO:0004467">
    <property type="term" value="F:long-chain fatty acid-CoA ligase activity"/>
    <property type="evidence" value="ECO:0007669"/>
    <property type="project" value="TreeGrafter"/>
</dbReference>
<evidence type="ECO:0000256" key="6">
    <source>
        <dbReference type="SAM" id="MobiDB-lite"/>
    </source>
</evidence>
<dbReference type="GO" id="GO:0005789">
    <property type="term" value="C:endoplasmic reticulum membrane"/>
    <property type="evidence" value="ECO:0007669"/>
    <property type="project" value="TreeGrafter"/>
</dbReference>
<name>Q4S1D6_TETNG</name>
<evidence type="ECO:0000256" key="7">
    <source>
        <dbReference type="SAM" id="SignalP"/>
    </source>
</evidence>
<evidence type="ECO:0000256" key="2">
    <source>
        <dbReference type="ARBA" id="ARBA00022598"/>
    </source>
</evidence>
<reference evidence="9" key="1">
    <citation type="journal article" date="2004" name="Nature">
        <title>Genome duplication in the teleost fish Tetraodon nigroviridis reveals the early vertebrate proto-karyotype.</title>
        <authorList>
            <person name="Jaillon O."/>
            <person name="Aury J.-M."/>
            <person name="Brunet F."/>
            <person name="Petit J.-L."/>
            <person name="Stange-Thomann N."/>
            <person name="Mauceli E."/>
            <person name="Bouneau L."/>
            <person name="Fischer C."/>
            <person name="Ozouf-Costaz C."/>
            <person name="Bernot A."/>
            <person name="Nicaud S."/>
            <person name="Jaffe D."/>
            <person name="Fisher S."/>
            <person name="Lutfalla G."/>
            <person name="Dossat C."/>
            <person name="Segurens B."/>
            <person name="Dasilva C."/>
            <person name="Salanoubat M."/>
            <person name="Levy M."/>
            <person name="Boudet N."/>
            <person name="Castellano S."/>
            <person name="Anthouard V."/>
            <person name="Jubin C."/>
            <person name="Castelli V."/>
            <person name="Katinka M."/>
            <person name="Vacherie B."/>
            <person name="Biemont C."/>
            <person name="Skalli Z."/>
            <person name="Cattolico L."/>
            <person name="Poulain J."/>
            <person name="De Berardinis V."/>
            <person name="Cruaud C."/>
            <person name="Duprat S."/>
            <person name="Brottier P."/>
            <person name="Coutanceau J.-P."/>
            <person name="Gouzy J."/>
            <person name="Parra G."/>
            <person name="Lardier G."/>
            <person name="Chapple C."/>
            <person name="McKernan K.J."/>
            <person name="McEwan P."/>
            <person name="Bosak S."/>
            <person name="Kellis M."/>
            <person name="Volff J.-N."/>
            <person name="Guigo R."/>
            <person name="Zody M.C."/>
            <person name="Mesirov J."/>
            <person name="Lindblad-Toh K."/>
            <person name="Birren B."/>
            <person name="Nusbaum C."/>
            <person name="Kahn D."/>
            <person name="Robinson-Rechavi M."/>
            <person name="Laudet V."/>
            <person name="Schachter V."/>
            <person name="Quetier F."/>
            <person name="Saurin W."/>
            <person name="Scarpelli C."/>
            <person name="Wincker P."/>
            <person name="Lander E.S."/>
            <person name="Weissenbach J."/>
            <person name="Roest Crollius H."/>
        </authorList>
    </citation>
    <scope>NUCLEOTIDE SEQUENCE [LARGE SCALE GENOMIC DNA]</scope>
</reference>
<keyword evidence="7" id="KW-0732">Signal</keyword>
<feature type="signal peptide" evidence="7">
    <location>
        <begin position="1"/>
        <end position="17"/>
    </location>
</feature>
<evidence type="ECO:0000256" key="4">
    <source>
        <dbReference type="ARBA" id="ARBA00041297"/>
    </source>
</evidence>
<gene>
    <name evidence="9" type="ORF">GSTENG00025601001</name>
</gene>
<dbReference type="GO" id="GO:0044539">
    <property type="term" value="P:long-chain fatty acid import into cell"/>
    <property type="evidence" value="ECO:0007669"/>
    <property type="project" value="TreeGrafter"/>
</dbReference>
<feature type="chain" id="PRO_5004243582" description="Long-chain-fatty-acid--CoA ligase" evidence="7">
    <location>
        <begin position="18"/>
        <end position="619"/>
    </location>
</feature>
<accession>Q4S1D6</accession>
<sequence length="619" mass="69242">MFLWFTLLAGLAVPLAALFSKLFPHFLDDCVYILRSVGFGIRLTKYKRTRPFYSIVDRFLDASAKHPGKPFLLFEGREYSYGDVDRQSNKVGRALQAAAGLQEGATVALFLANEPSLVWTWLGLAKLGCTVALLNFNIRSKSLLHCFSCCGAKVIITSAELQDAVAEVMPTLQEQGITVYLLSDARPAPGIKPLAGAISQASDEPLSRDLRANIHIRSTALYIYTSGTTGGASRRGYYLLFLPFLMAGLPKAAVVTHERVWAASFIQGVCGVTSDDIFYINLPLYHSAGFLIGMSGAIEREGQRKEPQSEDRHRQRRPNRRLVRLPQPFRGHQGPGALRRHGGKHRLHQLHVQSGSGRPGQRCPPGETGLLVGKVTKRSPFVGYAGNRQQTEKKRLHDVLKKGDLYFNTGDLLRIDHQNFVYFQDRVGDTFRRVFSLFFESSPRLFRTRFDSCGCFGCRWKGENVATSEVADILTMARCVLEANVYGVKVEGHEGRIGMAALVLKEGQDFDCLATYKQVVNYLPSYARPRFIRIQVKQSKVALRLSLSLTTIIKCPSGVWQPCLEMTGTFKMKKVRLVEEGFNPALVKDPLYFLDSEKKTYVPLTREIHGAILSREIKL</sequence>